<evidence type="ECO:0000256" key="2">
    <source>
        <dbReference type="SAM" id="MobiDB-lite"/>
    </source>
</evidence>
<dbReference type="InterPro" id="IPR040612">
    <property type="entry name" value="ArsA_HSP20-like"/>
</dbReference>
<accession>A0A917NSL8</accession>
<dbReference type="Proteomes" id="UP000657574">
    <property type="component" value="Unassembled WGS sequence"/>
</dbReference>
<feature type="domain" description="ArsA HSP20-like" evidence="4">
    <location>
        <begin position="334"/>
        <end position="395"/>
    </location>
</feature>
<dbReference type="RefSeq" id="WP_189312569.1">
    <property type="nucleotide sequence ID" value="NZ_BMQA01000012.1"/>
</dbReference>
<dbReference type="InterPro" id="IPR027417">
    <property type="entry name" value="P-loop_NTPase"/>
</dbReference>
<reference evidence="5" key="1">
    <citation type="journal article" date="2014" name="Int. J. Syst. Evol. Microbiol.">
        <title>Complete genome sequence of Corynebacterium casei LMG S-19264T (=DSM 44701T), isolated from a smear-ripened cheese.</title>
        <authorList>
            <consortium name="US DOE Joint Genome Institute (JGI-PGF)"/>
            <person name="Walter F."/>
            <person name="Albersmeier A."/>
            <person name="Kalinowski J."/>
            <person name="Ruckert C."/>
        </authorList>
    </citation>
    <scope>NUCLEOTIDE SEQUENCE</scope>
    <source>
        <strain evidence="5">JCM 3086</strain>
    </source>
</reference>
<organism evidence="5 6">
    <name type="scientific">Streptomyces brasiliensis</name>
    <dbReference type="NCBI Taxonomy" id="1954"/>
    <lineage>
        <taxon>Bacteria</taxon>
        <taxon>Bacillati</taxon>
        <taxon>Actinomycetota</taxon>
        <taxon>Actinomycetes</taxon>
        <taxon>Kitasatosporales</taxon>
        <taxon>Streptomycetaceae</taxon>
        <taxon>Streptomyces</taxon>
    </lineage>
</organism>
<feature type="domain" description="ArsA/GET3 Anion-transporting ATPase-like" evidence="3">
    <location>
        <begin position="1"/>
        <end position="251"/>
    </location>
</feature>
<dbReference type="EMBL" id="BMQA01000012">
    <property type="protein sequence ID" value="GGJ24899.1"/>
    <property type="molecule type" value="Genomic_DNA"/>
</dbReference>
<dbReference type="SUPFAM" id="SSF52540">
    <property type="entry name" value="P-loop containing nucleoside triphosphate hydrolases"/>
    <property type="match status" value="1"/>
</dbReference>
<evidence type="ECO:0000313" key="6">
    <source>
        <dbReference type="Proteomes" id="UP000657574"/>
    </source>
</evidence>
<keyword evidence="6" id="KW-1185">Reference proteome</keyword>
<dbReference type="InterPro" id="IPR016300">
    <property type="entry name" value="ATPase_ArsA/GET3"/>
</dbReference>
<evidence type="ECO:0000313" key="5">
    <source>
        <dbReference type="EMBL" id="GGJ24899.1"/>
    </source>
</evidence>
<dbReference type="Gene3D" id="2.60.40.790">
    <property type="match status" value="1"/>
</dbReference>
<dbReference type="AlphaFoldDB" id="A0A917NSL8"/>
<reference evidence="5" key="2">
    <citation type="submission" date="2020-09" db="EMBL/GenBank/DDBJ databases">
        <authorList>
            <person name="Sun Q."/>
            <person name="Ohkuma M."/>
        </authorList>
    </citation>
    <scope>NUCLEOTIDE SEQUENCE</scope>
    <source>
        <strain evidence="5">JCM 3086</strain>
    </source>
</reference>
<comment type="similarity">
    <text evidence="1">Belongs to the arsA ATPase family.</text>
</comment>
<dbReference type="InterPro" id="IPR025723">
    <property type="entry name" value="ArsA/GET3_ATPase-like"/>
</dbReference>
<feature type="compositionally biased region" description="Basic and acidic residues" evidence="2">
    <location>
        <begin position="246"/>
        <end position="263"/>
    </location>
</feature>
<evidence type="ECO:0000256" key="1">
    <source>
        <dbReference type="ARBA" id="ARBA00011040"/>
    </source>
</evidence>
<dbReference type="PANTHER" id="PTHR10803:SF3">
    <property type="entry name" value="ATPASE GET3"/>
    <property type="match status" value="1"/>
</dbReference>
<dbReference type="GO" id="GO:0016887">
    <property type="term" value="F:ATP hydrolysis activity"/>
    <property type="evidence" value="ECO:0007669"/>
    <property type="project" value="InterPro"/>
</dbReference>
<sequence>MRTLLITGPGGSGRTTIAAATALRAAGTGTRTLVLSADRTDTLGAALGTATGPTPVGITPALTAWRPDAAERFRDDLTAFQTRAATVLDLLGTDRLDAEELTPLPGADELSFLRALRDAALSDRYDLLVVDLPPTPQALALLALPGELRRYLRRLLPPERQAARALRPVLGRLAGVPMPAEWLYETAARWGVELAAVEAVVADRDTAVRLVAEPGPAGADAVRAAGLGLALSGLRTEALVANRVLPETDRDTWPGRPSPDHHPSTSFEPIFLTLVAQQRKTLADWREAYDVHPVAHLGRDPRGTDDLTTLHVPGTGARPTPVEWQVADRIAADGVLVWHIPLPGAIRDELDLIRRGDELVITAGPFRRLVPLPSALRRCTVAGAALREGELRIRFAPDPDLWPRER</sequence>
<dbReference type="GO" id="GO:0005524">
    <property type="term" value="F:ATP binding"/>
    <property type="evidence" value="ECO:0007669"/>
    <property type="project" value="InterPro"/>
</dbReference>
<name>A0A917NSL8_9ACTN</name>
<protein>
    <recommendedName>
        <fullName evidence="7">ArsA family ATPase</fullName>
    </recommendedName>
</protein>
<dbReference type="Pfam" id="PF17886">
    <property type="entry name" value="ArsA_HSP20"/>
    <property type="match status" value="1"/>
</dbReference>
<dbReference type="Gene3D" id="3.40.50.300">
    <property type="entry name" value="P-loop containing nucleotide triphosphate hydrolases"/>
    <property type="match status" value="1"/>
</dbReference>
<evidence type="ECO:0000259" key="3">
    <source>
        <dbReference type="Pfam" id="PF02374"/>
    </source>
</evidence>
<dbReference type="InterPro" id="IPR008978">
    <property type="entry name" value="HSP20-like_chaperone"/>
</dbReference>
<evidence type="ECO:0000259" key="4">
    <source>
        <dbReference type="Pfam" id="PF17886"/>
    </source>
</evidence>
<feature type="region of interest" description="Disordered" evidence="2">
    <location>
        <begin position="246"/>
        <end position="265"/>
    </location>
</feature>
<dbReference type="Pfam" id="PF02374">
    <property type="entry name" value="ArsA_ATPase"/>
    <property type="match status" value="1"/>
</dbReference>
<comment type="caution">
    <text evidence="5">The sequence shown here is derived from an EMBL/GenBank/DDBJ whole genome shotgun (WGS) entry which is preliminary data.</text>
</comment>
<dbReference type="PANTHER" id="PTHR10803">
    <property type="entry name" value="ARSENICAL PUMP-DRIVING ATPASE ARSENITE-TRANSLOCATING ATPASE"/>
    <property type="match status" value="1"/>
</dbReference>
<evidence type="ECO:0008006" key="7">
    <source>
        <dbReference type="Google" id="ProtNLM"/>
    </source>
</evidence>
<gene>
    <name evidence="5" type="ORF">GCM10010121_039960</name>
</gene>
<proteinExistence type="inferred from homology"/>